<evidence type="ECO:0000313" key="5">
    <source>
        <dbReference type="EMBL" id="TCO36879.1"/>
    </source>
</evidence>
<evidence type="ECO:0000313" key="6">
    <source>
        <dbReference type="Proteomes" id="UP000294862"/>
    </source>
</evidence>
<comment type="caution">
    <text evidence="5">The sequence shown here is derived from an EMBL/GenBank/DDBJ whole genome shotgun (WGS) entry which is preliminary data.</text>
</comment>
<keyword evidence="2 5" id="KW-0238">DNA-binding</keyword>
<dbReference type="InterPro" id="IPR050204">
    <property type="entry name" value="AraC_XylS_family_regulators"/>
</dbReference>
<dbReference type="InterPro" id="IPR018062">
    <property type="entry name" value="HTH_AraC-typ_CS"/>
</dbReference>
<organism evidence="5 6">
    <name type="scientific">Dokdonella fugitiva</name>
    <dbReference type="NCBI Taxonomy" id="328517"/>
    <lineage>
        <taxon>Bacteria</taxon>
        <taxon>Pseudomonadati</taxon>
        <taxon>Pseudomonadota</taxon>
        <taxon>Gammaproteobacteria</taxon>
        <taxon>Lysobacterales</taxon>
        <taxon>Rhodanobacteraceae</taxon>
        <taxon>Dokdonella</taxon>
    </lineage>
</organism>
<dbReference type="OrthoDB" id="9812985at2"/>
<dbReference type="AlphaFoldDB" id="A0A4R2I0C1"/>
<dbReference type="PROSITE" id="PS01124">
    <property type="entry name" value="HTH_ARAC_FAMILY_2"/>
    <property type="match status" value="1"/>
</dbReference>
<keyword evidence="1" id="KW-0805">Transcription regulation</keyword>
<reference evidence="5 6" key="1">
    <citation type="journal article" date="2015" name="Stand. Genomic Sci.">
        <title>Genomic Encyclopedia of Bacterial and Archaeal Type Strains, Phase III: the genomes of soil and plant-associated and newly described type strains.</title>
        <authorList>
            <person name="Whitman W.B."/>
            <person name="Woyke T."/>
            <person name="Klenk H.P."/>
            <person name="Zhou Y."/>
            <person name="Lilburn T.G."/>
            <person name="Beck B.J."/>
            <person name="De Vos P."/>
            <person name="Vandamme P."/>
            <person name="Eisen J.A."/>
            <person name="Garrity G."/>
            <person name="Hugenholtz P."/>
            <person name="Kyrpides N.C."/>
        </authorList>
    </citation>
    <scope>NUCLEOTIDE SEQUENCE [LARGE SCALE GENOMIC DNA]</scope>
    <source>
        <strain evidence="5 6">A3</strain>
    </source>
</reference>
<dbReference type="PROSITE" id="PS00041">
    <property type="entry name" value="HTH_ARAC_FAMILY_1"/>
    <property type="match status" value="2"/>
</dbReference>
<dbReference type="SMART" id="SM00342">
    <property type="entry name" value="HTH_ARAC"/>
    <property type="match status" value="1"/>
</dbReference>
<dbReference type="InterPro" id="IPR009057">
    <property type="entry name" value="Homeodomain-like_sf"/>
</dbReference>
<proteinExistence type="predicted"/>
<gene>
    <name evidence="5" type="ORF">EV148_11155</name>
</gene>
<dbReference type="RefSeq" id="WP_131999925.1">
    <property type="nucleotide sequence ID" value="NZ_SLWQ01000011.1"/>
</dbReference>
<name>A0A4R2I0C1_9GAMM</name>
<keyword evidence="6" id="KW-1185">Reference proteome</keyword>
<accession>A0A4R2I0C1</accession>
<dbReference type="PRINTS" id="PR00032">
    <property type="entry name" value="HTHARAC"/>
</dbReference>
<dbReference type="Pfam" id="PF12833">
    <property type="entry name" value="HTH_18"/>
    <property type="match status" value="1"/>
</dbReference>
<evidence type="ECO:0000259" key="4">
    <source>
        <dbReference type="PROSITE" id="PS01124"/>
    </source>
</evidence>
<dbReference type="Gene3D" id="1.10.10.60">
    <property type="entry name" value="Homeodomain-like"/>
    <property type="match status" value="1"/>
</dbReference>
<evidence type="ECO:0000256" key="3">
    <source>
        <dbReference type="ARBA" id="ARBA00023163"/>
    </source>
</evidence>
<dbReference type="PANTHER" id="PTHR46796">
    <property type="entry name" value="HTH-TYPE TRANSCRIPTIONAL ACTIVATOR RHAS-RELATED"/>
    <property type="match status" value="1"/>
</dbReference>
<dbReference type="SUPFAM" id="SSF46689">
    <property type="entry name" value="Homeodomain-like"/>
    <property type="match status" value="1"/>
</dbReference>
<keyword evidence="3" id="KW-0804">Transcription</keyword>
<protein>
    <submittedName>
        <fullName evidence="5">AraC-like DNA-binding protein</fullName>
    </submittedName>
</protein>
<dbReference type="Proteomes" id="UP000294862">
    <property type="component" value="Unassembled WGS sequence"/>
</dbReference>
<evidence type="ECO:0000256" key="1">
    <source>
        <dbReference type="ARBA" id="ARBA00023015"/>
    </source>
</evidence>
<feature type="domain" description="HTH araC/xylS-type" evidence="4">
    <location>
        <begin position="175"/>
        <end position="272"/>
    </location>
</feature>
<evidence type="ECO:0000256" key="2">
    <source>
        <dbReference type="ARBA" id="ARBA00023125"/>
    </source>
</evidence>
<dbReference type="EMBL" id="SLWQ01000011">
    <property type="protein sequence ID" value="TCO36879.1"/>
    <property type="molecule type" value="Genomic_DNA"/>
</dbReference>
<dbReference type="InterPro" id="IPR018060">
    <property type="entry name" value="HTH_AraC"/>
</dbReference>
<sequence length="281" mass="30680">MDAFHIAPLLRTGIVAVWDVVCDGSGDHAGDASWQESAHLVFPYRGLWVRHDGDELAVAEAGQVLLANAGTTYRTHHPVPGGDASLVVQVEEAMLRELTPPALLCEGDAFVFAEQRLRLDARASALVAMLRHSLREGIAEPLEAESLALTLVTRSLGPRTAHVAGSTTGRQRLADRTKLVLASDLSRRWTLAEIAAEVGVSPVYLTQTFAQVEALPLYRYQLRLRLARALDRLADVDDLAQLGLELGFSSHSHFSAAFQQAYGRSPSEFRDAVIARRQRKG</sequence>
<dbReference type="GO" id="GO:0003700">
    <property type="term" value="F:DNA-binding transcription factor activity"/>
    <property type="evidence" value="ECO:0007669"/>
    <property type="project" value="InterPro"/>
</dbReference>
<dbReference type="InterPro" id="IPR020449">
    <property type="entry name" value="Tscrpt_reg_AraC-type_HTH"/>
</dbReference>
<dbReference type="GO" id="GO:0043565">
    <property type="term" value="F:sequence-specific DNA binding"/>
    <property type="evidence" value="ECO:0007669"/>
    <property type="project" value="InterPro"/>
</dbReference>